<dbReference type="Proteomes" id="UP000663671">
    <property type="component" value="Chromosome 6"/>
</dbReference>
<dbReference type="VEuPathDB" id="FungiDB:I7I51_02765"/>
<organism evidence="1 2">
    <name type="scientific">Ajellomyces capsulatus</name>
    <name type="common">Darling's disease fungus</name>
    <name type="synonym">Histoplasma capsulatum</name>
    <dbReference type="NCBI Taxonomy" id="5037"/>
    <lineage>
        <taxon>Eukaryota</taxon>
        <taxon>Fungi</taxon>
        <taxon>Dikarya</taxon>
        <taxon>Ascomycota</taxon>
        <taxon>Pezizomycotina</taxon>
        <taxon>Eurotiomycetes</taxon>
        <taxon>Eurotiomycetidae</taxon>
        <taxon>Onygenales</taxon>
        <taxon>Ajellomycetaceae</taxon>
        <taxon>Histoplasma</taxon>
    </lineage>
</organism>
<evidence type="ECO:0000313" key="1">
    <source>
        <dbReference type="EMBL" id="QSS66576.1"/>
    </source>
</evidence>
<dbReference type="OrthoDB" id="10514794at2759"/>
<sequence>MSERQKRRWRERKKQRRGVTRRYVFLENCRSEQETPGNNIAADSVVSISITNNKPEKTKLKEGGQGGHSCVPEHVADQVDDSWLAAFRNRPGHKGTGLLGGQFVRRHGILRDTYLALRDG</sequence>
<protein>
    <submittedName>
        <fullName evidence="1">Uncharacterized protein</fullName>
    </submittedName>
</protein>
<gene>
    <name evidence="1" type="ORF">I7I51_02765</name>
</gene>
<accession>A0A8A1MJB4</accession>
<dbReference type="AlphaFoldDB" id="A0A8A1MJB4"/>
<proteinExistence type="predicted"/>
<reference evidence="1" key="1">
    <citation type="submission" date="2021-01" db="EMBL/GenBank/DDBJ databases">
        <title>Chromosome-level genome assembly of a human fungal pathogen reveals clustering of transcriptionally co-regulated genes.</title>
        <authorList>
            <person name="Voorhies M."/>
            <person name="Cohen S."/>
            <person name="Shea T.P."/>
            <person name="Petrus S."/>
            <person name="Munoz J.F."/>
            <person name="Poplawski S."/>
            <person name="Goldman W.E."/>
            <person name="Michael T."/>
            <person name="Cuomo C.A."/>
            <person name="Sil A."/>
            <person name="Beyhan S."/>
        </authorList>
    </citation>
    <scope>NUCLEOTIDE SEQUENCE</scope>
    <source>
        <strain evidence="1">WU24</strain>
    </source>
</reference>
<dbReference type="EMBL" id="CP069116">
    <property type="protein sequence ID" value="QSS66576.1"/>
    <property type="molecule type" value="Genomic_DNA"/>
</dbReference>
<evidence type="ECO:0000313" key="2">
    <source>
        <dbReference type="Proteomes" id="UP000663671"/>
    </source>
</evidence>
<name>A0A8A1MJB4_AJECA</name>